<sequence>MDTSHPRVIAIDFDGVLATYNGFVAKDDIQEPNPEVIKAITLLREKNFKILLHSTRGDEFLKMYCEKFSIPVDYINRRPDVEGDNPGKPIAFAYVDDKAICYRGETAEALVSEILNFEPYWQK</sequence>
<name>A0A1F6DNB1_9BACT</name>
<evidence type="ECO:0000313" key="2">
    <source>
        <dbReference type="Proteomes" id="UP000178532"/>
    </source>
</evidence>
<organism evidence="1 2">
    <name type="scientific">Candidatus Kaiserbacteria bacterium RIFCSPHIGHO2_02_FULL_54_22</name>
    <dbReference type="NCBI Taxonomy" id="1798495"/>
    <lineage>
        <taxon>Bacteria</taxon>
        <taxon>Candidatus Kaiseribacteriota</taxon>
    </lineage>
</organism>
<dbReference type="Gene3D" id="3.40.50.1000">
    <property type="entry name" value="HAD superfamily/HAD-like"/>
    <property type="match status" value="1"/>
</dbReference>
<dbReference type="STRING" id="1798495.A3C19_02445"/>
<dbReference type="SUPFAM" id="SSF56784">
    <property type="entry name" value="HAD-like"/>
    <property type="match status" value="1"/>
</dbReference>
<accession>A0A1F6DNB1</accession>
<gene>
    <name evidence="1" type="ORF">A3C19_02445</name>
</gene>
<dbReference type="AlphaFoldDB" id="A0A1F6DNB1"/>
<protein>
    <submittedName>
        <fullName evidence="1">Uncharacterized protein</fullName>
    </submittedName>
</protein>
<dbReference type="Proteomes" id="UP000178532">
    <property type="component" value="Unassembled WGS sequence"/>
</dbReference>
<dbReference type="EMBL" id="MFLI01000001">
    <property type="protein sequence ID" value="OGG62951.1"/>
    <property type="molecule type" value="Genomic_DNA"/>
</dbReference>
<dbReference type="InterPro" id="IPR036412">
    <property type="entry name" value="HAD-like_sf"/>
</dbReference>
<evidence type="ECO:0000313" key="1">
    <source>
        <dbReference type="EMBL" id="OGG62951.1"/>
    </source>
</evidence>
<proteinExistence type="predicted"/>
<comment type="caution">
    <text evidence="1">The sequence shown here is derived from an EMBL/GenBank/DDBJ whole genome shotgun (WGS) entry which is preliminary data.</text>
</comment>
<dbReference type="InterPro" id="IPR023214">
    <property type="entry name" value="HAD_sf"/>
</dbReference>
<reference evidence="1 2" key="1">
    <citation type="journal article" date="2016" name="Nat. Commun.">
        <title>Thousands of microbial genomes shed light on interconnected biogeochemical processes in an aquifer system.</title>
        <authorList>
            <person name="Anantharaman K."/>
            <person name="Brown C.T."/>
            <person name="Hug L.A."/>
            <person name="Sharon I."/>
            <person name="Castelle C.J."/>
            <person name="Probst A.J."/>
            <person name="Thomas B.C."/>
            <person name="Singh A."/>
            <person name="Wilkins M.J."/>
            <person name="Karaoz U."/>
            <person name="Brodie E.L."/>
            <person name="Williams K.H."/>
            <person name="Hubbard S.S."/>
            <person name="Banfield J.F."/>
        </authorList>
    </citation>
    <scope>NUCLEOTIDE SEQUENCE [LARGE SCALE GENOMIC DNA]</scope>
</reference>